<geneLocation type="plasmid" evidence="1 2">
    <name>pDRET01</name>
</geneLocation>
<keyword evidence="1" id="KW-0614">Plasmid</keyword>
<keyword evidence="2" id="KW-1185">Reference proteome</keyword>
<dbReference type="HOGENOM" id="CLU_2616272_0_0_7"/>
<dbReference type="AlphaFoldDB" id="C8X5X2"/>
<name>C8X5X2_DESRD</name>
<dbReference type="EMBL" id="CP001735">
    <property type="protein sequence ID" value="ACV69819.1"/>
    <property type="molecule type" value="Genomic_DNA"/>
</dbReference>
<dbReference type="KEGG" id="drt:Dret_2543"/>
<protein>
    <submittedName>
        <fullName evidence="1">Uncharacterized protein</fullName>
    </submittedName>
</protein>
<proteinExistence type="predicted"/>
<gene>
    <name evidence="1" type="ORF">Dret_2543</name>
</gene>
<dbReference type="Proteomes" id="UP000001052">
    <property type="component" value="Plasmid pDRET01"/>
</dbReference>
<evidence type="ECO:0000313" key="2">
    <source>
        <dbReference type="Proteomes" id="UP000001052"/>
    </source>
</evidence>
<reference evidence="1 2" key="1">
    <citation type="journal article" date="2010" name="Stand. Genomic Sci.">
        <title>Complete genome sequence of Desulfohalobium retbaense type strain (HR(100)).</title>
        <authorList>
            <person name="Spring S."/>
            <person name="Nolan M."/>
            <person name="Lapidus A."/>
            <person name="Glavina Del Rio T."/>
            <person name="Copeland A."/>
            <person name="Tice H."/>
            <person name="Cheng J.F."/>
            <person name="Lucas S."/>
            <person name="Land M."/>
            <person name="Chen F."/>
            <person name="Bruce D."/>
            <person name="Goodwin L."/>
            <person name="Pitluck S."/>
            <person name="Ivanova N."/>
            <person name="Mavromatis K."/>
            <person name="Mikhailova N."/>
            <person name="Pati A."/>
            <person name="Chen A."/>
            <person name="Palaniappan K."/>
            <person name="Hauser L."/>
            <person name="Chang Y.J."/>
            <person name="Jeffries C.D."/>
            <person name="Munk C."/>
            <person name="Kiss H."/>
            <person name="Chain P."/>
            <person name="Han C."/>
            <person name="Brettin T."/>
            <person name="Detter J.C."/>
            <person name="Schuler E."/>
            <person name="Goker M."/>
            <person name="Rohde M."/>
            <person name="Bristow J."/>
            <person name="Eisen J.A."/>
            <person name="Markowitz V."/>
            <person name="Hugenholtz P."/>
            <person name="Kyrpides N.C."/>
            <person name="Klenk H.P."/>
        </authorList>
    </citation>
    <scope>NUCLEOTIDE SEQUENCE [LARGE SCALE GENOMIC DNA]</scope>
    <source>
        <strain evidence="1 2">DSM 5692</strain>
        <plasmid evidence="2">Plasmid pDRET01</plasmid>
    </source>
</reference>
<sequence>MTFFLIFKFSKLHYFSLASSLDVTKRSLKQIDIATVVYADGSLFARWLNDKRIMPQSVEHEVMYILRLFNEHQRKGLQ</sequence>
<organism evidence="1 2">
    <name type="scientific">Desulfohalobium retbaense (strain ATCC 49708 / DSM 5692 / JCM 16813 / HR100)</name>
    <dbReference type="NCBI Taxonomy" id="485915"/>
    <lineage>
        <taxon>Bacteria</taxon>
        <taxon>Pseudomonadati</taxon>
        <taxon>Thermodesulfobacteriota</taxon>
        <taxon>Desulfovibrionia</taxon>
        <taxon>Desulfovibrionales</taxon>
        <taxon>Desulfohalobiaceae</taxon>
        <taxon>Desulfohalobium</taxon>
    </lineage>
</organism>
<evidence type="ECO:0000313" key="1">
    <source>
        <dbReference type="EMBL" id="ACV69819.1"/>
    </source>
</evidence>
<accession>C8X5X2</accession>